<accession>A0A6P5X5F4</accession>
<keyword evidence="1" id="KW-0812">Transmembrane</keyword>
<keyword evidence="1" id="KW-1133">Transmembrane helix</keyword>
<dbReference type="PANTHER" id="PTHR31170:SF17">
    <property type="match status" value="1"/>
</dbReference>
<organism evidence="2 3">
    <name type="scientific">Durio zibethinus</name>
    <name type="common">Durian</name>
    <dbReference type="NCBI Taxonomy" id="66656"/>
    <lineage>
        <taxon>Eukaryota</taxon>
        <taxon>Viridiplantae</taxon>
        <taxon>Streptophyta</taxon>
        <taxon>Embryophyta</taxon>
        <taxon>Tracheophyta</taxon>
        <taxon>Spermatophyta</taxon>
        <taxon>Magnoliopsida</taxon>
        <taxon>eudicotyledons</taxon>
        <taxon>Gunneridae</taxon>
        <taxon>Pentapetalae</taxon>
        <taxon>rosids</taxon>
        <taxon>malvids</taxon>
        <taxon>Malvales</taxon>
        <taxon>Malvaceae</taxon>
        <taxon>Helicteroideae</taxon>
        <taxon>Durio</taxon>
    </lineage>
</organism>
<dbReference type="InterPro" id="IPR004158">
    <property type="entry name" value="DUF247_pln"/>
</dbReference>
<dbReference type="Proteomes" id="UP000515121">
    <property type="component" value="Unplaced"/>
</dbReference>
<protein>
    <submittedName>
        <fullName evidence="3">UPF0481 protein At3g47200-like isoform X2</fullName>
    </submittedName>
</protein>
<keyword evidence="2" id="KW-1185">Reference proteome</keyword>
<evidence type="ECO:0000313" key="2">
    <source>
        <dbReference type="Proteomes" id="UP000515121"/>
    </source>
</evidence>
<name>A0A6P5X5F4_DURZI</name>
<reference evidence="3" key="1">
    <citation type="submission" date="2025-08" db="UniProtKB">
        <authorList>
            <consortium name="RefSeq"/>
        </authorList>
    </citation>
    <scope>IDENTIFICATION</scope>
    <source>
        <tissue evidence="3">Fruit stalk</tissue>
    </source>
</reference>
<dbReference type="Pfam" id="PF03140">
    <property type="entry name" value="DUF247"/>
    <property type="match status" value="2"/>
</dbReference>
<evidence type="ECO:0000256" key="1">
    <source>
        <dbReference type="SAM" id="Phobius"/>
    </source>
</evidence>
<dbReference type="GeneID" id="111280016"/>
<sequence length="370" mass="43066">MAAERDDPVAIRIGKKLQAISPISSDCCIFKVPNYLRKVNEKAYEPEVVAIGPYHRGKDHLKPMEEHKIRFLQLLLQERRENDVTKYVMVMRELEERARKCYAEPIGLDTDDFVEMMLLDGCLIIQLMRKFARTTLMDDPVFKIGKGCIRNDLKSIMEIKHLLGLIIDCWHPPAFEIEAYRKKTKKIEWSFMHCATELQEAGIRFKKADGNNVFDVKFENGTVKIPTLEIDDHTECFLRNLIAFEQFFPGRSLNHVTDYMNFMDCLINSPKDVELLRQRGIINNWLGNDEVIATMFNMLGDSVSISRYSFYSEVFNNVNIYCSRRWNKWIANLKHNYFNSPWALVSILAAVVLLQLTLVQTVFSVLSYVK</sequence>
<dbReference type="PANTHER" id="PTHR31170">
    <property type="entry name" value="BNAC04G53230D PROTEIN"/>
    <property type="match status" value="1"/>
</dbReference>
<dbReference type="RefSeq" id="XP_022722897.1">
    <property type="nucleotide sequence ID" value="XM_022867162.1"/>
</dbReference>
<feature type="transmembrane region" description="Helical" evidence="1">
    <location>
        <begin position="342"/>
        <end position="369"/>
    </location>
</feature>
<evidence type="ECO:0000313" key="3">
    <source>
        <dbReference type="RefSeq" id="XP_022722897.1"/>
    </source>
</evidence>
<gene>
    <name evidence="3" type="primary">LOC111280016</name>
</gene>
<keyword evidence="1" id="KW-0472">Membrane</keyword>
<dbReference type="AlphaFoldDB" id="A0A6P5X5F4"/>
<proteinExistence type="predicted"/>